<organism evidence="13 14">
    <name type="scientific">Arenibacter palladensis</name>
    <dbReference type="NCBI Taxonomy" id="237373"/>
    <lineage>
        <taxon>Bacteria</taxon>
        <taxon>Pseudomonadati</taxon>
        <taxon>Bacteroidota</taxon>
        <taxon>Flavobacteriia</taxon>
        <taxon>Flavobacteriales</taxon>
        <taxon>Flavobacteriaceae</taxon>
        <taxon>Arenibacter</taxon>
    </lineage>
</organism>
<dbReference type="FunFam" id="2.60.40.1120:FF:000003">
    <property type="entry name" value="Outer membrane protein Omp121"/>
    <property type="match status" value="1"/>
</dbReference>
<dbReference type="NCBIfam" id="TIGR04056">
    <property type="entry name" value="OMP_RagA_SusC"/>
    <property type="match status" value="1"/>
</dbReference>
<comment type="similarity">
    <text evidence="8 9">Belongs to the TonB-dependent receptor family.</text>
</comment>
<evidence type="ECO:0000259" key="12">
    <source>
        <dbReference type="Pfam" id="PF07715"/>
    </source>
</evidence>
<evidence type="ECO:0000259" key="11">
    <source>
        <dbReference type="Pfam" id="PF00593"/>
    </source>
</evidence>
<dbReference type="InterPro" id="IPR023996">
    <property type="entry name" value="TonB-dep_OMP_SusC/RagA"/>
</dbReference>
<dbReference type="InterPro" id="IPR023997">
    <property type="entry name" value="TonB-dep_OMP_SusC/RagA_CS"/>
</dbReference>
<evidence type="ECO:0000313" key="13">
    <source>
        <dbReference type="EMBL" id="SHG17998.1"/>
    </source>
</evidence>
<feature type="region of interest" description="Disordered" evidence="10">
    <location>
        <begin position="313"/>
        <end position="334"/>
    </location>
</feature>
<evidence type="ECO:0000256" key="4">
    <source>
        <dbReference type="ARBA" id="ARBA00022692"/>
    </source>
</evidence>
<evidence type="ECO:0000256" key="3">
    <source>
        <dbReference type="ARBA" id="ARBA00022452"/>
    </source>
</evidence>
<dbReference type="FunFam" id="2.170.130.10:FF:000008">
    <property type="entry name" value="SusC/RagA family TonB-linked outer membrane protein"/>
    <property type="match status" value="1"/>
</dbReference>
<proteinExistence type="inferred from homology"/>
<dbReference type="InterPro" id="IPR008969">
    <property type="entry name" value="CarboxyPept-like_regulatory"/>
</dbReference>
<keyword evidence="5 9" id="KW-0798">TonB box</keyword>
<name>A0A1M5HQ38_9FLAO</name>
<evidence type="ECO:0000256" key="8">
    <source>
        <dbReference type="PROSITE-ProRule" id="PRU01360"/>
    </source>
</evidence>
<feature type="domain" description="TonB-dependent receptor-like beta-barrel" evidence="11">
    <location>
        <begin position="556"/>
        <end position="892"/>
    </location>
</feature>
<evidence type="ECO:0000256" key="6">
    <source>
        <dbReference type="ARBA" id="ARBA00023136"/>
    </source>
</evidence>
<keyword evidence="3 8" id="KW-1134">Transmembrane beta strand</keyword>
<dbReference type="InterPro" id="IPR012910">
    <property type="entry name" value="Plug_dom"/>
</dbReference>
<gene>
    <name evidence="13" type="ORF">SAMN03080594_1175</name>
</gene>
<dbReference type="InterPro" id="IPR036942">
    <property type="entry name" value="Beta-barrel_TonB_sf"/>
</dbReference>
<keyword evidence="2 8" id="KW-0813">Transport</keyword>
<dbReference type="Pfam" id="PF07715">
    <property type="entry name" value="Plug"/>
    <property type="match status" value="1"/>
</dbReference>
<keyword evidence="6 8" id="KW-0472">Membrane</keyword>
<dbReference type="Pfam" id="PF00593">
    <property type="entry name" value="TonB_dep_Rec_b-barrel"/>
    <property type="match status" value="1"/>
</dbReference>
<dbReference type="Gene3D" id="2.60.40.1120">
    <property type="entry name" value="Carboxypeptidase-like, regulatory domain"/>
    <property type="match status" value="1"/>
</dbReference>
<dbReference type="OrthoDB" id="9768177at2"/>
<keyword evidence="4 8" id="KW-0812">Transmembrane</keyword>
<feature type="domain" description="TonB-dependent receptor plug" evidence="12">
    <location>
        <begin position="232"/>
        <end position="359"/>
    </location>
</feature>
<accession>A0A1M5HQ38</accession>
<dbReference type="GO" id="GO:0009279">
    <property type="term" value="C:cell outer membrane"/>
    <property type="evidence" value="ECO:0007669"/>
    <property type="project" value="UniProtKB-SubCell"/>
</dbReference>
<dbReference type="SUPFAM" id="SSF56935">
    <property type="entry name" value="Porins"/>
    <property type="match status" value="1"/>
</dbReference>
<evidence type="ECO:0000256" key="2">
    <source>
        <dbReference type="ARBA" id="ARBA00022448"/>
    </source>
</evidence>
<keyword evidence="7 8" id="KW-0998">Cell outer membrane</keyword>
<dbReference type="Pfam" id="PF13715">
    <property type="entry name" value="CarbopepD_reg_2"/>
    <property type="match status" value="1"/>
</dbReference>
<reference evidence="14" key="1">
    <citation type="submission" date="2016-11" db="EMBL/GenBank/DDBJ databases">
        <authorList>
            <person name="Varghese N."/>
            <person name="Submissions S."/>
        </authorList>
    </citation>
    <scope>NUCLEOTIDE SEQUENCE [LARGE SCALE GENOMIC DNA]</scope>
    <source>
        <strain evidence="14">DSM 17539</strain>
    </source>
</reference>
<dbReference type="NCBIfam" id="TIGR04057">
    <property type="entry name" value="SusC_RagA_signa"/>
    <property type="match status" value="1"/>
</dbReference>
<dbReference type="RefSeq" id="WP_072865839.1">
    <property type="nucleotide sequence ID" value="NZ_FQUX01000017.1"/>
</dbReference>
<dbReference type="InterPro" id="IPR000531">
    <property type="entry name" value="Beta-barrel_TonB"/>
</dbReference>
<sequence>MNKKIIRLGIVCLLFPNISLKMKLTTLFLIIAFFRIEASTYSQNTKITLDLDAVSIMTVFNEIEAKSEFKFLGNQDVLDMERLVSIHVNKERIDKILTDLFRGTDITFKIIDRQIILKRGKPKIPLINSTDIGLKEVKDQNTITGNITDTNGTPLPGANILEKGTTNGTQADFDGNFTISIEDENSVLVISYVGFATKEVNLNGQTNLSITLEESAAGLEEVVVIGYGTVKKSDITGSVSVVTNENFNDGAISSIDQALSGNVAGVQISQTSSEPGGGVSVRIRGAASINSDNSPLYVIDGFPIDNTSSIGSAGGAGTSGNQNPKNPLNSLNPNDVKSVEVLKDASATAIYGARGANGVILITTKSGGEGKTVVNYDVYSGIQSIAKKVDVLNTNEYIKALNDISIDRGETPIFSDSDIQAIGNGTDWQEEIFRSAQIQNHNLSIGGGGSGTKYYLSANYYNQEGILKNTDMKRYILRLNLTQNISERLNIDLRLNTSLVKDNAAPIGSGTNEGGGIIYSAMMYDPTLPVYDDNGNFTQSNELLLSNPVSILEGVSNEVETNRIFGNLMLNYKISDELSTKINVGSNRTMARRDTYNSSITLSGAASGGNALITSSNDSNILLEYTLNYSKSFEKGSSLNAVVGTTYEEFVSRGYSSQISQFPSDSQSTNNLSFGNGDLDNVGSFKSKNSLISYLGRVNYNLLDQFLLTGSIRIDGSSRFGDNNKFGYFPSFAFAWKLSDYNFVPELLNVLKLRTSWGEIGNQSIGNNNSIVTYFSAGTAVFNSSAYGGSAPSRIANPDLKWETSEQFNIGLDFGMFNNRITGNADYFVKNTRDMLFALPLPPSSGFSNKLTNLGGMKNHGFELLLDLGIITSENFQWDTSMNFSAIKNEVTSLGGLDAQIRGNAPRAGNSTIVKEGLPLDSYYGYRVLGLFQTMDEVANSAQPQSQPGFPIFEDANNDGLINSDDRVVLGSPFPDFTFGIKNSFTYKNLGLDIFIQGQSGNELLNNNAIEYMYASNFRRNRFAGQIEDRWTPQNRDAKWPSATNPSSYGGDKVNSLAVEDASYVRLRTVKLNYSVPMPKNSFINAANIYITGENLVTLTNYSFLNPEANVYGNSNVRIDFNSYPVARTLILGLNFKF</sequence>
<comment type="subcellular location">
    <subcellularLocation>
        <location evidence="1 8">Cell outer membrane</location>
        <topology evidence="1 8">Multi-pass membrane protein</topology>
    </subcellularLocation>
</comment>
<dbReference type="SUPFAM" id="SSF49464">
    <property type="entry name" value="Carboxypeptidase regulatory domain-like"/>
    <property type="match status" value="1"/>
</dbReference>
<dbReference type="EMBL" id="FQUX01000017">
    <property type="protein sequence ID" value="SHG17998.1"/>
    <property type="molecule type" value="Genomic_DNA"/>
</dbReference>
<dbReference type="InterPro" id="IPR039426">
    <property type="entry name" value="TonB-dep_rcpt-like"/>
</dbReference>
<dbReference type="Proteomes" id="UP000184406">
    <property type="component" value="Unassembled WGS sequence"/>
</dbReference>
<evidence type="ECO:0000313" key="14">
    <source>
        <dbReference type="Proteomes" id="UP000184406"/>
    </source>
</evidence>
<dbReference type="PROSITE" id="PS52016">
    <property type="entry name" value="TONB_DEPENDENT_REC_3"/>
    <property type="match status" value="1"/>
</dbReference>
<evidence type="ECO:0000256" key="10">
    <source>
        <dbReference type="SAM" id="MobiDB-lite"/>
    </source>
</evidence>
<evidence type="ECO:0000256" key="7">
    <source>
        <dbReference type="ARBA" id="ARBA00023237"/>
    </source>
</evidence>
<dbReference type="InterPro" id="IPR037066">
    <property type="entry name" value="Plug_dom_sf"/>
</dbReference>
<feature type="compositionally biased region" description="Low complexity" evidence="10">
    <location>
        <begin position="319"/>
        <end position="334"/>
    </location>
</feature>
<dbReference type="Gene3D" id="2.170.130.10">
    <property type="entry name" value="TonB-dependent receptor, plug domain"/>
    <property type="match status" value="1"/>
</dbReference>
<evidence type="ECO:0000256" key="9">
    <source>
        <dbReference type="RuleBase" id="RU003357"/>
    </source>
</evidence>
<evidence type="ECO:0000256" key="5">
    <source>
        <dbReference type="ARBA" id="ARBA00023077"/>
    </source>
</evidence>
<protein>
    <submittedName>
        <fullName evidence="13">TonB-linked outer membrane protein, SusC/RagA family</fullName>
    </submittedName>
</protein>
<evidence type="ECO:0000256" key="1">
    <source>
        <dbReference type="ARBA" id="ARBA00004571"/>
    </source>
</evidence>
<dbReference type="Gene3D" id="2.40.170.20">
    <property type="entry name" value="TonB-dependent receptor, beta-barrel domain"/>
    <property type="match status" value="1"/>
</dbReference>
<keyword evidence="14" id="KW-1185">Reference proteome</keyword>
<dbReference type="AlphaFoldDB" id="A0A1M5HQ38"/>